<dbReference type="RefSeq" id="WP_074599568.1">
    <property type="nucleotide sequence ID" value="NZ_FNHF01000003.1"/>
</dbReference>
<evidence type="ECO:0000313" key="2">
    <source>
        <dbReference type="EMBL" id="SDM46221.1"/>
    </source>
</evidence>
<reference evidence="3" key="1">
    <citation type="submission" date="2016-10" db="EMBL/GenBank/DDBJ databases">
        <authorList>
            <person name="Varghese N."/>
            <person name="Submissions S."/>
        </authorList>
    </citation>
    <scope>NUCLEOTIDE SEQUENCE [LARGE SCALE GENOMIC DNA]</scope>
    <source>
        <strain evidence="3">CGMCC 1.6199</strain>
    </source>
</reference>
<dbReference type="EMBL" id="FNHF01000003">
    <property type="protein sequence ID" value="SDM46221.1"/>
    <property type="molecule type" value="Genomic_DNA"/>
</dbReference>
<evidence type="ECO:0000256" key="1">
    <source>
        <dbReference type="SAM" id="MobiDB-lite"/>
    </source>
</evidence>
<dbReference type="AlphaFoldDB" id="A0A1G9TEP7"/>
<keyword evidence="3" id="KW-1185">Reference proteome</keyword>
<feature type="compositionally biased region" description="Basic and acidic residues" evidence="1">
    <location>
        <begin position="52"/>
        <end position="84"/>
    </location>
</feature>
<evidence type="ECO:0000313" key="3">
    <source>
        <dbReference type="Proteomes" id="UP000182347"/>
    </source>
</evidence>
<dbReference type="OrthoDB" id="9934735at2"/>
<protein>
    <submittedName>
        <fullName evidence="2">Uncharacterized protein</fullName>
    </submittedName>
</protein>
<name>A0A1G9TEP7_9BACI</name>
<dbReference type="STRING" id="482461.SAMN05216244_2558"/>
<feature type="region of interest" description="Disordered" evidence="1">
    <location>
        <begin position="50"/>
        <end position="84"/>
    </location>
</feature>
<accession>A0A1G9TEP7</accession>
<sequence length="204" mass="23150">MLNRMMKWACAALITGGFGILSIMSLEIFDYIKYTPTPVVENSYASPAEIQGNHEKSAEELAEKTQSEKEELTKENHFGRSTEDKKVDIENNYVSIHNEPGLAIHNAHQSIDNFRNGNIRVKGLSDGTAEEGFVTSIISKEIHTIRGYGYAEDDMTEALQLLDRYTESRDEVEKEKALQALDAIFYKLDRKHNAWDNHNKTVLP</sequence>
<gene>
    <name evidence="2" type="ORF">SAMN05216244_2558</name>
</gene>
<organism evidence="2 3">
    <name type="scientific">Sediminibacillus halophilus</name>
    <dbReference type="NCBI Taxonomy" id="482461"/>
    <lineage>
        <taxon>Bacteria</taxon>
        <taxon>Bacillati</taxon>
        <taxon>Bacillota</taxon>
        <taxon>Bacilli</taxon>
        <taxon>Bacillales</taxon>
        <taxon>Bacillaceae</taxon>
        <taxon>Sediminibacillus</taxon>
    </lineage>
</organism>
<dbReference type="Proteomes" id="UP000182347">
    <property type="component" value="Unassembled WGS sequence"/>
</dbReference>
<proteinExistence type="predicted"/>